<keyword evidence="3" id="KW-1185">Reference proteome</keyword>
<reference evidence="2" key="1">
    <citation type="submission" date="2016-11" db="EMBL/GenBank/DDBJ databases">
        <title>The genome of Nicotiana attenuata.</title>
        <authorList>
            <person name="Xu S."/>
            <person name="Brockmoeller T."/>
            <person name="Gaquerel E."/>
            <person name="Navarro A."/>
            <person name="Kuhl H."/>
            <person name="Gase K."/>
            <person name="Ling Z."/>
            <person name="Zhou W."/>
            <person name="Kreitzer C."/>
            <person name="Stanke M."/>
            <person name="Tang H."/>
            <person name="Lyons E."/>
            <person name="Pandey P."/>
            <person name="Pandey S.P."/>
            <person name="Timmermann B."/>
            <person name="Baldwin I.T."/>
        </authorList>
    </citation>
    <scope>NUCLEOTIDE SEQUENCE [LARGE SCALE GENOMIC DNA]</scope>
    <source>
        <strain evidence="2">UT</strain>
    </source>
</reference>
<dbReference type="Gramene" id="OIT27868">
    <property type="protein sequence ID" value="OIT27868"/>
    <property type="gene ID" value="A4A49_22311"/>
</dbReference>
<keyword evidence="1" id="KW-0812">Transmembrane</keyword>
<evidence type="ECO:0000313" key="3">
    <source>
        <dbReference type="Proteomes" id="UP000187609"/>
    </source>
</evidence>
<feature type="transmembrane region" description="Helical" evidence="1">
    <location>
        <begin position="82"/>
        <end position="103"/>
    </location>
</feature>
<feature type="transmembrane region" description="Helical" evidence="1">
    <location>
        <begin position="22"/>
        <end position="40"/>
    </location>
</feature>
<gene>
    <name evidence="2" type="ORF">A4A49_22311</name>
</gene>
<protein>
    <submittedName>
        <fullName evidence="2">Uncharacterized protein</fullName>
    </submittedName>
</protein>
<name>A0A1J6KGR9_NICAT</name>
<keyword evidence="1" id="KW-1133">Transmembrane helix</keyword>
<proteinExistence type="predicted"/>
<organism evidence="2 3">
    <name type="scientific">Nicotiana attenuata</name>
    <name type="common">Coyote tobacco</name>
    <dbReference type="NCBI Taxonomy" id="49451"/>
    <lineage>
        <taxon>Eukaryota</taxon>
        <taxon>Viridiplantae</taxon>
        <taxon>Streptophyta</taxon>
        <taxon>Embryophyta</taxon>
        <taxon>Tracheophyta</taxon>
        <taxon>Spermatophyta</taxon>
        <taxon>Magnoliopsida</taxon>
        <taxon>eudicotyledons</taxon>
        <taxon>Gunneridae</taxon>
        <taxon>Pentapetalae</taxon>
        <taxon>asterids</taxon>
        <taxon>lamiids</taxon>
        <taxon>Solanales</taxon>
        <taxon>Solanaceae</taxon>
        <taxon>Nicotianoideae</taxon>
        <taxon>Nicotianeae</taxon>
        <taxon>Nicotiana</taxon>
    </lineage>
</organism>
<evidence type="ECO:0000313" key="2">
    <source>
        <dbReference type="EMBL" id="OIT27868.1"/>
    </source>
</evidence>
<accession>A0A1J6KGR9</accession>
<keyword evidence="1" id="KW-0472">Membrane</keyword>
<sequence length="108" mass="12364">MSIEKNSNNLAKEDEAGYYNRFQFICLVIITIFSTCVAIIGMKMEFKQAENVLLTLSSFHLGAVIAYWLVMSHEEKLVNRSIDLALAIISLLFMLLHLMRLAYYSLLP</sequence>
<comment type="caution">
    <text evidence="2">The sequence shown here is derived from an EMBL/GenBank/DDBJ whole genome shotgun (WGS) entry which is preliminary data.</text>
</comment>
<feature type="transmembrane region" description="Helical" evidence="1">
    <location>
        <begin position="52"/>
        <end position="70"/>
    </location>
</feature>
<dbReference type="AlphaFoldDB" id="A0A1J6KGR9"/>
<dbReference type="Proteomes" id="UP000187609">
    <property type="component" value="Unassembled WGS sequence"/>
</dbReference>
<dbReference type="EMBL" id="MJEQ01002253">
    <property type="protein sequence ID" value="OIT27868.1"/>
    <property type="molecule type" value="Genomic_DNA"/>
</dbReference>
<evidence type="ECO:0000256" key="1">
    <source>
        <dbReference type="SAM" id="Phobius"/>
    </source>
</evidence>